<dbReference type="EC" id="3.1.1.5" evidence="4 14"/>
<dbReference type="GO" id="GO:0005886">
    <property type="term" value="C:plasma membrane"/>
    <property type="evidence" value="ECO:0007669"/>
    <property type="project" value="TreeGrafter"/>
</dbReference>
<feature type="transmembrane region" description="Helical" evidence="16">
    <location>
        <begin position="239"/>
        <end position="259"/>
    </location>
</feature>
<dbReference type="PROSITE" id="PS51210">
    <property type="entry name" value="PLA2C"/>
    <property type="match status" value="1"/>
</dbReference>
<keyword evidence="11" id="KW-0325">Glycoprotein</keyword>
<feature type="transmembrane region" description="Helical" evidence="16">
    <location>
        <begin position="451"/>
        <end position="473"/>
    </location>
</feature>
<dbReference type="Pfam" id="PF07690">
    <property type="entry name" value="MFS_1"/>
    <property type="match status" value="1"/>
</dbReference>
<dbReference type="InterPro" id="IPR036259">
    <property type="entry name" value="MFS_trans_sf"/>
</dbReference>
<dbReference type="Proteomes" id="UP000654922">
    <property type="component" value="Unassembled WGS sequence"/>
</dbReference>
<dbReference type="PANTHER" id="PTHR23502:SF138">
    <property type="entry name" value="MAJOR FACILITATOR SUPERFAMILY (MFS) PROFILE DOMAIN-CONTAINING PROTEIN-RELATED"/>
    <property type="match status" value="1"/>
</dbReference>
<dbReference type="Gene3D" id="3.40.1090.10">
    <property type="entry name" value="Cytosolic phospholipase A2 catalytic domain"/>
    <property type="match status" value="1"/>
</dbReference>
<dbReference type="EMBL" id="JACBAE010001152">
    <property type="protein sequence ID" value="KAF7172142.1"/>
    <property type="molecule type" value="Genomic_DNA"/>
</dbReference>
<accession>A0A8H6QH49</accession>
<dbReference type="InterPro" id="IPR002642">
    <property type="entry name" value="LysoPLipase_cat_dom"/>
</dbReference>
<dbReference type="Pfam" id="PF01735">
    <property type="entry name" value="PLA2_B"/>
    <property type="match status" value="1"/>
</dbReference>
<dbReference type="AlphaFoldDB" id="A0A8H6QH49"/>
<dbReference type="CDD" id="cd07203">
    <property type="entry name" value="cPLA2_Fungal_PLB"/>
    <property type="match status" value="1"/>
</dbReference>
<comment type="subcellular location">
    <subcellularLocation>
        <location evidence="2">Membrane</location>
        <topology evidence="2">Multi-pass membrane protein</topology>
    </subcellularLocation>
</comment>
<keyword evidence="9 13" id="KW-0443">Lipid metabolism</keyword>
<evidence type="ECO:0000256" key="6">
    <source>
        <dbReference type="ARBA" id="ARBA00022801"/>
    </source>
</evidence>
<feature type="domain" description="PLA2c" evidence="18">
    <location>
        <begin position="615"/>
        <end position="1159"/>
    </location>
</feature>
<sequence length="1173" mass="126331">MDTPESSTLDSHSPKAFHDDHHGSQPLDSASDCLSDETVDHLEPLELTRINTYRLQQKTTVGSTRGPAPRDAWLPMGAGKEYPPLLPDPETYVVEFDGAEDPLHPYNWSMTRRIFLVCILCYGTFAGSFASAVFAAAIGSASNEFHVSQEVGSLGVTLYVLGFAAGPTIWAPASELIGRRWPLSLGLLGCGIFTVGCATGKDFQTLMICRFFAGLFAASPIAVVPAVFADLFNNAQRGIVMSIFCMAVFIGPFAAPFIGGFITMSALGWRWTMYISAIMVLVGFVLVVLFLDETYAPVILVRKAATLRRQTHNWGIHAKQDEVEVDFHELVRNNFTRPLKLLFTEPILLLISLYISFIYGLIYALLGAYPVVFQGVYGMNMGVGGLAFVGLIVGELLGGVFILFLQGSYIKKLAANGDVPVPEWRLPPAIVGGVTFAAGMFWFGWTGYTSSIHWIVPISSGILTGFGIFCIFLQCFNYIVDCYPTLAASTIAANTILRSAVGCAFPLFSRQMMENLGVQWAGTMLGCIAAVMVPIPIAFMVYGPWLRSKSRSAGAPVYPETKNHYDLSPVFTDSTAIYVLRVKSSAPAKGSSLGTVPLNRAVPNAPNGYTPEGEVCPSNRPSVRNAISLSPAETSWLNVRSNNTRDALKAFLSRVDLGSFNGSAYVDNHSANASTLPIIGLAVSGGGYRALMNGGGALQAFDDRTTNSTLKGQVGGILQSATYLSGLSGGSWLVGSIYMNNFSDVSSLRDNGSVWQFQDSIFSGPSQSTEWNISTAKYYSQLLSAVNGKSDAGYEVSITDYWGRSLSYQLISAPEGGLSYTWSSIALSNDFQAGTMPMPLVIADGRAPGEILVPANSTVFEFNPWEFGSWDASLSAFVSLEFLGSNFSNGTLPTGEKCVRGFDNAGFIMGTSSSLFNQAFLQINNTGASAAVKNSISGILGRIGSQNNDIAVYNPNPFNGYASSSQYTTSATLTLVDGGEDLQNIPLDPLLQPQRHVDVILALDSSADTTSKWPNGTSMVATYERNVGSSQTHSSLAFPSVPDQNTFVNLGLNNRPTFFGCNSSNITGSAPLVVYIPNAPYIYLSNVSTFDLQYNTSERNAIIENGYDVATLGNGTLDSNWPSCLACAILSRSFERTNTTIPDVCSICFRNYCWNGTTNATNPGDYFPTLKLH</sequence>
<comment type="caution">
    <text evidence="19">The sequence shown here is derived from an EMBL/GenBank/DDBJ whole genome shotgun (WGS) entry which is preliminary data.</text>
</comment>
<dbReference type="OrthoDB" id="9986881at2759"/>
<evidence type="ECO:0000256" key="13">
    <source>
        <dbReference type="PROSITE-ProRule" id="PRU00555"/>
    </source>
</evidence>
<feature type="transmembrane region" description="Helical" evidence="16">
    <location>
        <begin position="485"/>
        <end position="508"/>
    </location>
</feature>
<feature type="transmembrane region" description="Helical" evidence="16">
    <location>
        <begin position="151"/>
        <end position="171"/>
    </location>
</feature>
<feature type="transmembrane region" description="Helical" evidence="16">
    <location>
        <begin position="114"/>
        <end position="139"/>
    </location>
</feature>
<dbReference type="SUPFAM" id="SSF103473">
    <property type="entry name" value="MFS general substrate transporter"/>
    <property type="match status" value="1"/>
</dbReference>
<feature type="transmembrane region" description="Helical" evidence="16">
    <location>
        <begin position="520"/>
        <end position="542"/>
    </location>
</feature>
<feature type="transmembrane region" description="Helical" evidence="16">
    <location>
        <begin position="426"/>
        <end position="445"/>
    </location>
</feature>
<dbReference type="GO" id="GO:0009395">
    <property type="term" value="P:phospholipid catabolic process"/>
    <property type="evidence" value="ECO:0007669"/>
    <property type="project" value="InterPro"/>
</dbReference>
<evidence type="ECO:0000313" key="20">
    <source>
        <dbReference type="Proteomes" id="UP000654922"/>
    </source>
</evidence>
<evidence type="ECO:0000256" key="1">
    <source>
        <dbReference type="ARBA" id="ARBA00002169"/>
    </source>
</evidence>
<keyword evidence="6 13" id="KW-0378">Hydrolase</keyword>
<evidence type="ECO:0000256" key="14">
    <source>
        <dbReference type="RuleBase" id="RU362103"/>
    </source>
</evidence>
<evidence type="ECO:0000259" key="18">
    <source>
        <dbReference type="PROSITE" id="PS51210"/>
    </source>
</evidence>
<organism evidence="19 20">
    <name type="scientific">Aspergillus felis</name>
    <dbReference type="NCBI Taxonomy" id="1287682"/>
    <lineage>
        <taxon>Eukaryota</taxon>
        <taxon>Fungi</taxon>
        <taxon>Dikarya</taxon>
        <taxon>Ascomycota</taxon>
        <taxon>Pezizomycotina</taxon>
        <taxon>Eurotiomycetes</taxon>
        <taxon>Eurotiomycetidae</taxon>
        <taxon>Eurotiales</taxon>
        <taxon>Aspergillaceae</taxon>
        <taxon>Aspergillus</taxon>
        <taxon>Aspergillus subgen. Fumigati</taxon>
    </lineage>
</organism>
<comment type="function">
    <text evidence="1">Catalyzes the release of fatty acids from lysophospholipids.</text>
</comment>
<dbReference type="InterPro" id="IPR020846">
    <property type="entry name" value="MFS_dom"/>
</dbReference>
<dbReference type="PANTHER" id="PTHR23502">
    <property type="entry name" value="MAJOR FACILITATOR SUPERFAMILY"/>
    <property type="match status" value="1"/>
</dbReference>
<feature type="compositionally biased region" description="Basic and acidic residues" evidence="15">
    <location>
        <begin position="12"/>
        <end position="23"/>
    </location>
</feature>
<evidence type="ECO:0000256" key="12">
    <source>
        <dbReference type="ARBA" id="ARBA00049531"/>
    </source>
</evidence>
<dbReference type="SUPFAM" id="SSF52151">
    <property type="entry name" value="FabD/lysophospholipase-like"/>
    <property type="match status" value="1"/>
</dbReference>
<comment type="catalytic activity">
    <reaction evidence="12 14">
        <text>a 1-acyl-sn-glycero-3-phosphocholine + H2O = sn-glycerol 3-phosphocholine + a fatty acid + H(+)</text>
        <dbReference type="Rhea" id="RHEA:15177"/>
        <dbReference type="ChEBI" id="CHEBI:15377"/>
        <dbReference type="ChEBI" id="CHEBI:15378"/>
        <dbReference type="ChEBI" id="CHEBI:16870"/>
        <dbReference type="ChEBI" id="CHEBI:28868"/>
        <dbReference type="ChEBI" id="CHEBI:58168"/>
        <dbReference type="EC" id="3.1.1.5"/>
    </reaction>
</comment>
<evidence type="ECO:0000256" key="7">
    <source>
        <dbReference type="ARBA" id="ARBA00022963"/>
    </source>
</evidence>
<feature type="domain" description="Major facilitator superfamily (MFS) profile" evidence="17">
    <location>
        <begin position="116"/>
        <end position="547"/>
    </location>
</feature>
<dbReference type="InterPro" id="IPR011701">
    <property type="entry name" value="MFS"/>
</dbReference>
<reference evidence="19" key="1">
    <citation type="submission" date="2020-06" db="EMBL/GenBank/DDBJ databases">
        <title>Draft genome sequences of strains closely related to Aspergillus parafelis and Aspergillus hiratsukae.</title>
        <authorList>
            <person name="Dos Santos R.A.C."/>
            <person name="Rivero-Menendez O."/>
            <person name="Steenwyk J.L."/>
            <person name="Mead M.E."/>
            <person name="Goldman G.H."/>
            <person name="Alastruey-Izquierdo A."/>
            <person name="Rokas A."/>
        </authorList>
    </citation>
    <scope>NUCLEOTIDE SEQUENCE</scope>
    <source>
        <strain evidence="19">CNM-CM5623</strain>
    </source>
</reference>
<dbReference type="Gene3D" id="1.20.1250.20">
    <property type="entry name" value="MFS general substrate transporter like domains"/>
    <property type="match status" value="1"/>
</dbReference>
<evidence type="ECO:0000256" key="10">
    <source>
        <dbReference type="ARBA" id="ARBA00023136"/>
    </source>
</evidence>
<comment type="similarity">
    <text evidence="3 14">Belongs to the lysophospholipase family.</text>
</comment>
<protein>
    <recommendedName>
        <fullName evidence="4 14">Lysophospholipase</fullName>
        <ecNumber evidence="4 14">3.1.1.5</ecNumber>
    </recommendedName>
</protein>
<feature type="transmembrane region" description="Helical" evidence="16">
    <location>
        <begin position="213"/>
        <end position="232"/>
    </location>
</feature>
<dbReference type="GO" id="GO:0004622">
    <property type="term" value="F:phosphatidylcholine lysophospholipase activity"/>
    <property type="evidence" value="ECO:0007669"/>
    <property type="project" value="UniProtKB-EC"/>
</dbReference>
<dbReference type="GO" id="GO:0022857">
    <property type="term" value="F:transmembrane transporter activity"/>
    <property type="evidence" value="ECO:0007669"/>
    <property type="project" value="InterPro"/>
</dbReference>
<feature type="transmembrane region" description="Helical" evidence="16">
    <location>
        <begin position="381"/>
        <end position="405"/>
    </location>
</feature>
<evidence type="ECO:0000259" key="17">
    <source>
        <dbReference type="PROSITE" id="PS50850"/>
    </source>
</evidence>
<evidence type="ECO:0000256" key="9">
    <source>
        <dbReference type="ARBA" id="ARBA00023098"/>
    </source>
</evidence>
<dbReference type="PROSITE" id="PS50850">
    <property type="entry name" value="MFS"/>
    <property type="match status" value="1"/>
</dbReference>
<evidence type="ECO:0000313" key="19">
    <source>
        <dbReference type="EMBL" id="KAF7172142.1"/>
    </source>
</evidence>
<evidence type="ECO:0000256" key="16">
    <source>
        <dbReference type="SAM" id="Phobius"/>
    </source>
</evidence>
<keyword evidence="5 16" id="KW-0812">Transmembrane</keyword>
<evidence type="ECO:0000256" key="8">
    <source>
        <dbReference type="ARBA" id="ARBA00022989"/>
    </source>
</evidence>
<evidence type="ECO:0000256" key="3">
    <source>
        <dbReference type="ARBA" id="ARBA00008780"/>
    </source>
</evidence>
<gene>
    <name evidence="19" type="ORF">CNMCM5623_004396</name>
</gene>
<dbReference type="FunFam" id="3.40.1090.10:FF:000010">
    <property type="entry name" value="Lysophospholipase"/>
    <property type="match status" value="1"/>
</dbReference>
<keyword evidence="10 16" id="KW-0472">Membrane</keyword>
<dbReference type="FunFam" id="1.20.1250.20:FF:000011">
    <property type="entry name" value="MFS multidrug transporter, putative"/>
    <property type="match status" value="1"/>
</dbReference>
<dbReference type="CDD" id="cd17323">
    <property type="entry name" value="MFS_Tpo1_MDR_like"/>
    <property type="match status" value="1"/>
</dbReference>
<dbReference type="InterPro" id="IPR016035">
    <property type="entry name" value="Acyl_Trfase/lysoPLipase"/>
</dbReference>
<evidence type="ECO:0000256" key="2">
    <source>
        <dbReference type="ARBA" id="ARBA00004141"/>
    </source>
</evidence>
<keyword evidence="7 13" id="KW-0442">Lipid degradation</keyword>
<evidence type="ECO:0000256" key="4">
    <source>
        <dbReference type="ARBA" id="ARBA00013274"/>
    </source>
</evidence>
<evidence type="ECO:0000256" key="15">
    <source>
        <dbReference type="SAM" id="MobiDB-lite"/>
    </source>
</evidence>
<dbReference type="SMART" id="SM00022">
    <property type="entry name" value="PLAc"/>
    <property type="match status" value="1"/>
</dbReference>
<evidence type="ECO:0000256" key="11">
    <source>
        <dbReference type="ARBA" id="ARBA00023180"/>
    </source>
</evidence>
<feature type="transmembrane region" description="Helical" evidence="16">
    <location>
        <begin position="271"/>
        <end position="291"/>
    </location>
</feature>
<feature type="transmembrane region" description="Helical" evidence="16">
    <location>
        <begin position="347"/>
        <end position="369"/>
    </location>
</feature>
<feature type="compositionally biased region" description="Polar residues" evidence="15">
    <location>
        <begin position="1"/>
        <end position="11"/>
    </location>
</feature>
<feature type="region of interest" description="Disordered" evidence="15">
    <location>
        <begin position="1"/>
        <end position="32"/>
    </location>
</feature>
<name>A0A8H6QH49_9EURO</name>
<keyword evidence="8 16" id="KW-1133">Transmembrane helix</keyword>
<evidence type="ECO:0000256" key="5">
    <source>
        <dbReference type="ARBA" id="ARBA00022692"/>
    </source>
</evidence>
<proteinExistence type="inferred from homology"/>